<dbReference type="InterPro" id="IPR002110">
    <property type="entry name" value="Ankyrin_rpt"/>
</dbReference>
<evidence type="ECO:0000256" key="3">
    <source>
        <dbReference type="PROSITE-ProRule" id="PRU00023"/>
    </source>
</evidence>
<accession>A0ABM0GKA3</accession>
<keyword evidence="4" id="KW-0175">Coiled coil</keyword>
<gene>
    <name evidence="8" type="primary">LOC100376958</name>
</gene>
<dbReference type="RefSeq" id="XP_002731733.1">
    <property type="nucleotide sequence ID" value="XM_002731687.1"/>
</dbReference>
<dbReference type="GeneID" id="100376958"/>
<dbReference type="InterPro" id="IPR003959">
    <property type="entry name" value="ATPase_AAA_core"/>
</dbReference>
<dbReference type="SMART" id="SM00382">
    <property type="entry name" value="AAA"/>
    <property type="match status" value="1"/>
</dbReference>
<feature type="coiled-coil region" evidence="4">
    <location>
        <begin position="230"/>
        <end position="257"/>
    </location>
</feature>
<dbReference type="SUPFAM" id="SSF52540">
    <property type="entry name" value="P-loop containing nucleoside triphosphate hydrolases"/>
    <property type="match status" value="1"/>
</dbReference>
<dbReference type="PRINTS" id="PR00300">
    <property type="entry name" value="CLPPROTEASEA"/>
</dbReference>
<dbReference type="CDD" id="cd22249">
    <property type="entry name" value="UDM1_RNF168_RNF169-like"/>
    <property type="match status" value="1"/>
</dbReference>
<proteinExistence type="predicted"/>
<keyword evidence="3" id="KW-0040">ANK repeat</keyword>
<dbReference type="InterPro" id="IPR036770">
    <property type="entry name" value="Ankyrin_rpt-contain_sf"/>
</dbReference>
<dbReference type="Pfam" id="PF07724">
    <property type="entry name" value="AAA_2"/>
    <property type="match status" value="1"/>
</dbReference>
<feature type="repeat" description="ANK" evidence="3">
    <location>
        <begin position="118"/>
        <end position="150"/>
    </location>
</feature>
<evidence type="ECO:0000313" key="8">
    <source>
        <dbReference type="RefSeq" id="XP_002731733.1"/>
    </source>
</evidence>
<dbReference type="InterPro" id="IPR001270">
    <property type="entry name" value="ClpA/B"/>
</dbReference>
<evidence type="ECO:0000256" key="5">
    <source>
        <dbReference type="SAM" id="MobiDB-lite"/>
    </source>
</evidence>
<feature type="compositionally biased region" description="Basic residues" evidence="5">
    <location>
        <begin position="451"/>
        <end position="461"/>
    </location>
</feature>
<sequence>MASAARHFRFWRRTNSLFWRLCRPVTEDVKHRPRHANLQRMWLSRLSLIARKRPVLSVKGGAGLLTACGFCTVAYCSTGSIDDRTSSERLFNAAKRNNIIELKRLIKQGSDVNQIHELGWTPLMVAAVHGNEGAVRVLLEAGADPNMKDGFTNVFDMSQRTKINSLHVLVTREDDFCDRLNVRANFKGCTALHYAILSDSCEVVKLLLNSGADPTLENDSGHHPMEYTRNEEIRKLLKEHETKYEELQKQREAEERRKFPLDKRIKEVLVGQDGAITTVASAIRRKENGWYDEDHPLVFLFLGSSGIGKTELAKQVAKYLHRDHKKGFIRLDMSEYQERHEVAKFIGSPPGYVGHEQGGQLTKQLKQCPNAVVLFDEVDKAHPDVLTIMLQLFDEFYLKPQILCPQGVEYSVVLSLLLDSGVCLEGICDLWDHKMWLICEAASKAEGKQSKAGRGRVKKGKSLTVASASMSDSMSEKSFPTFGSHLEAHLRSTSVNLGELSRSDSARGGGVDN</sequence>
<dbReference type="Pfam" id="PF00023">
    <property type="entry name" value="Ank"/>
    <property type="match status" value="1"/>
</dbReference>
<dbReference type="InterPro" id="IPR027417">
    <property type="entry name" value="P-loop_NTPase"/>
</dbReference>
<feature type="region of interest" description="Disordered" evidence="5">
    <location>
        <begin position="449"/>
        <end position="475"/>
    </location>
</feature>
<evidence type="ECO:0000256" key="1">
    <source>
        <dbReference type="ARBA" id="ARBA00022741"/>
    </source>
</evidence>
<evidence type="ECO:0000256" key="2">
    <source>
        <dbReference type="ARBA" id="ARBA00022840"/>
    </source>
</evidence>
<dbReference type="SUPFAM" id="SSF48403">
    <property type="entry name" value="Ankyrin repeat"/>
    <property type="match status" value="1"/>
</dbReference>
<dbReference type="Proteomes" id="UP000694865">
    <property type="component" value="Unplaced"/>
</dbReference>
<dbReference type="PROSITE" id="PS50297">
    <property type="entry name" value="ANK_REP_REGION"/>
    <property type="match status" value="2"/>
</dbReference>
<organism evidence="7 8">
    <name type="scientific">Saccoglossus kowalevskii</name>
    <name type="common">Acorn worm</name>
    <dbReference type="NCBI Taxonomy" id="10224"/>
    <lineage>
        <taxon>Eukaryota</taxon>
        <taxon>Metazoa</taxon>
        <taxon>Hemichordata</taxon>
        <taxon>Enteropneusta</taxon>
        <taxon>Harrimaniidae</taxon>
        <taxon>Saccoglossus</taxon>
    </lineage>
</organism>
<dbReference type="PANTHER" id="PTHR11638">
    <property type="entry name" value="ATP-DEPENDENT CLP PROTEASE"/>
    <property type="match status" value="1"/>
</dbReference>
<dbReference type="PRINTS" id="PR01415">
    <property type="entry name" value="ANKYRIN"/>
</dbReference>
<keyword evidence="1" id="KW-0547">Nucleotide-binding</keyword>
<dbReference type="Pfam" id="PF12796">
    <property type="entry name" value="Ank_2"/>
    <property type="match status" value="1"/>
</dbReference>
<dbReference type="PROSITE" id="PS50088">
    <property type="entry name" value="ANK_REPEAT"/>
    <property type="match status" value="2"/>
</dbReference>
<evidence type="ECO:0000313" key="7">
    <source>
        <dbReference type="Proteomes" id="UP000694865"/>
    </source>
</evidence>
<dbReference type="InterPro" id="IPR003593">
    <property type="entry name" value="AAA+_ATPase"/>
</dbReference>
<name>A0ABM0GKA3_SACKO</name>
<dbReference type="Gene3D" id="1.25.40.20">
    <property type="entry name" value="Ankyrin repeat-containing domain"/>
    <property type="match status" value="2"/>
</dbReference>
<feature type="domain" description="AAA+ ATPase" evidence="6">
    <location>
        <begin position="295"/>
        <end position="502"/>
    </location>
</feature>
<dbReference type="SMART" id="SM00248">
    <property type="entry name" value="ANK"/>
    <property type="match status" value="3"/>
</dbReference>
<reference evidence="8" key="1">
    <citation type="submission" date="2025-08" db="UniProtKB">
        <authorList>
            <consortium name="RefSeq"/>
        </authorList>
    </citation>
    <scope>IDENTIFICATION</scope>
    <source>
        <tissue evidence="8">Testes</tissue>
    </source>
</reference>
<dbReference type="PANTHER" id="PTHR11638:SF93">
    <property type="entry name" value="MITOCHONDRIAL DISAGGREGASE"/>
    <property type="match status" value="1"/>
</dbReference>
<dbReference type="InterPro" id="IPR050130">
    <property type="entry name" value="ClpA_ClpB"/>
</dbReference>
<feature type="repeat" description="ANK" evidence="3">
    <location>
        <begin position="187"/>
        <end position="219"/>
    </location>
</feature>
<protein>
    <submittedName>
        <fullName evidence="8">Caseinolytic peptidase B protein homolog</fullName>
    </submittedName>
</protein>
<keyword evidence="2" id="KW-0067">ATP-binding</keyword>
<dbReference type="Gene3D" id="3.40.50.300">
    <property type="entry name" value="P-loop containing nucleotide triphosphate hydrolases"/>
    <property type="match status" value="1"/>
</dbReference>
<evidence type="ECO:0000259" key="6">
    <source>
        <dbReference type="SMART" id="SM00382"/>
    </source>
</evidence>
<keyword evidence="7" id="KW-1185">Reference proteome</keyword>
<dbReference type="CDD" id="cd19499">
    <property type="entry name" value="RecA-like_ClpB_Hsp104-like"/>
    <property type="match status" value="1"/>
</dbReference>
<evidence type="ECO:0000256" key="4">
    <source>
        <dbReference type="SAM" id="Coils"/>
    </source>
</evidence>